<evidence type="ECO:0000256" key="1">
    <source>
        <dbReference type="SAM" id="Phobius"/>
    </source>
</evidence>
<reference evidence="2 3" key="1">
    <citation type="submission" date="2020-08" db="EMBL/GenBank/DDBJ databases">
        <authorList>
            <person name="Koutsovoulos G."/>
            <person name="Danchin GJ E."/>
        </authorList>
    </citation>
    <scope>NUCLEOTIDE SEQUENCE [LARGE SCALE GENOMIC DNA]</scope>
</reference>
<feature type="transmembrane region" description="Helical" evidence="1">
    <location>
        <begin position="12"/>
        <end position="32"/>
    </location>
</feature>
<evidence type="ECO:0000313" key="2">
    <source>
        <dbReference type="EMBL" id="CAD2204588.1"/>
    </source>
</evidence>
<proteinExistence type="predicted"/>
<dbReference type="Proteomes" id="UP000580250">
    <property type="component" value="Unassembled WGS sequence"/>
</dbReference>
<name>A0A6V7XZ47_MELEN</name>
<protein>
    <submittedName>
        <fullName evidence="2">Uncharacterized protein</fullName>
    </submittedName>
</protein>
<accession>A0A6V7XZ47</accession>
<organism evidence="2 3">
    <name type="scientific">Meloidogyne enterolobii</name>
    <name type="common">Root-knot nematode worm</name>
    <name type="synonym">Meloidogyne mayaguensis</name>
    <dbReference type="NCBI Taxonomy" id="390850"/>
    <lineage>
        <taxon>Eukaryota</taxon>
        <taxon>Metazoa</taxon>
        <taxon>Ecdysozoa</taxon>
        <taxon>Nematoda</taxon>
        <taxon>Chromadorea</taxon>
        <taxon>Rhabditida</taxon>
        <taxon>Tylenchina</taxon>
        <taxon>Tylenchomorpha</taxon>
        <taxon>Tylenchoidea</taxon>
        <taxon>Meloidogynidae</taxon>
        <taxon>Meloidogyninae</taxon>
        <taxon>Meloidogyne</taxon>
    </lineage>
</organism>
<sequence>MQDIIFQNTNLIFYLCLLFSLFFCSCFVSFLISQTDPKRGFLFLQKI</sequence>
<dbReference type="AlphaFoldDB" id="A0A6V7XZ47"/>
<keyword evidence="1" id="KW-1133">Transmembrane helix</keyword>
<keyword evidence="1" id="KW-0472">Membrane</keyword>
<evidence type="ECO:0000313" key="3">
    <source>
        <dbReference type="Proteomes" id="UP000580250"/>
    </source>
</evidence>
<gene>
    <name evidence="2" type="ORF">MENT_LOCUS58336</name>
</gene>
<dbReference type="EMBL" id="CAJEWN010002628">
    <property type="protein sequence ID" value="CAD2204588.1"/>
    <property type="molecule type" value="Genomic_DNA"/>
</dbReference>
<keyword evidence="1" id="KW-0812">Transmembrane</keyword>
<comment type="caution">
    <text evidence="2">The sequence shown here is derived from an EMBL/GenBank/DDBJ whole genome shotgun (WGS) entry which is preliminary data.</text>
</comment>